<protein>
    <submittedName>
        <fullName evidence="8">D-glycero-alpha-D-manno-heptose-7-phosphate kinase</fullName>
    </submittedName>
</protein>
<accession>A0A4R7S314</accession>
<dbReference type="AlphaFoldDB" id="A0A4R7S314"/>
<dbReference type="InterPro" id="IPR013750">
    <property type="entry name" value="GHMP_kinase_C_dom"/>
</dbReference>
<keyword evidence="2" id="KW-0547">Nucleotide-binding</keyword>
<dbReference type="RefSeq" id="WP_133795572.1">
    <property type="nucleotide sequence ID" value="NZ_SOCA01000003.1"/>
</dbReference>
<feature type="domain" description="GHMP kinase C-terminal" evidence="7">
    <location>
        <begin position="243"/>
        <end position="320"/>
    </location>
</feature>
<evidence type="ECO:0000256" key="2">
    <source>
        <dbReference type="ARBA" id="ARBA00022741"/>
    </source>
</evidence>
<keyword evidence="1" id="KW-0808">Transferase</keyword>
<evidence type="ECO:0000256" key="1">
    <source>
        <dbReference type="ARBA" id="ARBA00022679"/>
    </source>
</evidence>
<dbReference type="InterPro" id="IPR036554">
    <property type="entry name" value="GHMP_kinase_C_sf"/>
</dbReference>
<gene>
    <name evidence="8" type="ORF">EI77_02541</name>
</gene>
<reference evidence="8 9" key="1">
    <citation type="submission" date="2019-03" db="EMBL/GenBank/DDBJ databases">
        <title>Genomic Encyclopedia of Archaeal and Bacterial Type Strains, Phase II (KMG-II): from individual species to whole genera.</title>
        <authorList>
            <person name="Goeker M."/>
        </authorList>
    </citation>
    <scope>NUCLEOTIDE SEQUENCE [LARGE SCALE GENOMIC DNA]</scope>
    <source>
        <strain evidence="8 9">ATCC 25309</strain>
    </source>
</reference>
<dbReference type="Pfam" id="PF08544">
    <property type="entry name" value="GHMP_kinases_C"/>
    <property type="match status" value="1"/>
</dbReference>
<organism evidence="8 9">
    <name type="scientific">Prosthecobacter fusiformis</name>
    <dbReference type="NCBI Taxonomy" id="48464"/>
    <lineage>
        <taxon>Bacteria</taxon>
        <taxon>Pseudomonadati</taxon>
        <taxon>Verrucomicrobiota</taxon>
        <taxon>Verrucomicrobiia</taxon>
        <taxon>Verrucomicrobiales</taxon>
        <taxon>Verrucomicrobiaceae</taxon>
        <taxon>Prosthecobacter</taxon>
    </lineage>
</organism>
<name>A0A4R7S314_9BACT</name>
<dbReference type="InterPro" id="IPR001174">
    <property type="entry name" value="HddA/FKP"/>
</dbReference>
<dbReference type="Pfam" id="PF00288">
    <property type="entry name" value="GHMP_kinases_N"/>
    <property type="match status" value="1"/>
</dbReference>
<dbReference type="Proteomes" id="UP000295662">
    <property type="component" value="Unassembled WGS sequence"/>
</dbReference>
<sequence>MTKYRARAPLRLGLAGGGTDVSPYCDLYGGQVLNATINHYAHCTIEPLNTAAIEFHALDIDQVEYHTACSHLKVPEGLSLHRETYNLIVERFNDGKPLHLRMSTSADAPPGSGLGSSSTLVVAMIQAYSEWLRLPLGEYDIARTAFEVERVRLKQTGGRQDQYAAAFGGVNYIEFRPEEHVVVNPLRIKSWIMNELETSLVLYYSSVPRESSRIIEEQVKMVEQGESEAINATHRLKEDAIRMKDALLRGDFEKIGQILNRSWEAKKMLASSISNSSLDETIAEARRAGAIAAKVSGAGGGGFMMFLVEPSLRHRLERALLERRGRLLPFRFCVDGVESWTVK</sequence>
<comment type="similarity">
    <text evidence="5">Belongs to the GHMP kinase family.</text>
</comment>
<feature type="domain" description="GHMP kinase N-terminal" evidence="6">
    <location>
        <begin position="83"/>
        <end position="169"/>
    </location>
</feature>
<proteinExistence type="inferred from homology"/>
<dbReference type="InterPro" id="IPR014606">
    <property type="entry name" value="Heptose_7-P_kinase"/>
</dbReference>
<evidence type="ECO:0000259" key="7">
    <source>
        <dbReference type="Pfam" id="PF08544"/>
    </source>
</evidence>
<dbReference type="GO" id="GO:0050201">
    <property type="term" value="F:fucokinase activity"/>
    <property type="evidence" value="ECO:0007669"/>
    <property type="project" value="TreeGrafter"/>
</dbReference>
<comment type="caution">
    <text evidence="8">The sequence shown here is derived from an EMBL/GenBank/DDBJ whole genome shotgun (WGS) entry which is preliminary data.</text>
</comment>
<dbReference type="InterPro" id="IPR020568">
    <property type="entry name" value="Ribosomal_Su5_D2-typ_SF"/>
</dbReference>
<dbReference type="GO" id="GO:0042352">
    <property type="term" value="P:GDP-L-fucose salvage"/>
    <property type="evidence" value="ECO:0007669"/>
    <property type="project" value="TreeGrafter"/>
</dbReference>
<dbReference type="PIRSF" id="PIRSF036406">
    <property type="entry name" value="Hept_kin"/>
    <property type="match status" value="1"/>
</dbReference>
<dbReference type="PRINTS" id="PR00960">
    <property type="entry name" value="LMBPPROTEIN"/>
</dbReference>
<evidence type="ECO:0000259" key="6">
    <source>
        <dbReference type="Pfam" id="PF00288"/>
    </source>
</evidence>
<evidence type="ECO:0000256" key="5">
    <source>
        <dbReference type="ARBA" id="ARBA00038121"/>
    </source>
</evidence>
<dbReference type="InterPro" id="IPR052203">
    <property type="entry name" value="GHMP_Kinase-Related"/>
</dbReference>
<evidence type="ECO:0000256" key="3">
    <source>
        <dbReference type="ARBA" id="ARBA00022777"/>
    </source>
</evidence>
<dbReference type="InterPro" id="IPR006204">
    <property type="entry name" value="GHMP_kinase_N_dom"/>
</dbReference>
<dbReference type="Gene3D" id="3.30.230.120">
    <property type="match status" value="1"/>
</dbReference>
<dbReference type="PANTHER" id="PTHR32463">
    <property type="entry name" value="L-FUCOSE KINASE"/>
    <property type="match status" value="1"/>
</dbReference>
<dbReference type="OrthoDB" id="9812992at2"/>
<dbReference type="PANTHER" id="PTHR32463:SF0">
    <property type="entry name" value="L-FUCOSE KINASE"/>
    <property type="match status" value="1"/>
</dbReference>
<dbReference type="SUPFAM" id="SSF54211">
    <property type="entry name" value="Ribosomal protein S5 domain 2-like"/>
    <property type="match status" value="1"/>
</dbReference>
<dbReference type="SUPFAM" id="SSF55060">
    <property type="entry name" value="GHMP Kinase, C-terminal domain"/>
    <property type="match status" value="1"/>
</dbReference>
<evidence type="ECO:0000313" key="9">
    <source>
        <dbReference type="Proteomes" id="UP000295662"/>
    </source>
</evidence>
<keyword evidence="3 8" id="KW-0418">Kinase</keyword>
<dbReference type="GO" id="GO:0005524">
    <property type="term" value="F:ATP binding"/>
    <property type="evidence" value="ECO:0007669"/>
    <property type="project" value="UniProtKB-KW"/>
</dbReference>
<keyword evidence="4" id="KW-0067">ATP-binding</keyword>
<evidence type="ECO:0000313" key="8">
    <source>
        <dbReference type="EMBL" id="TDU71417.1"/>
    </source>
</evidence>
<dbReference type="EMBL" id="SOCA01000003">
    <property type="protein sequence ID" value="TDU71417.1"/>
    <property type="molecule type" value="Genomic_DNA"/>
</dbReference>
<keyword evidence="9" id="KW-1185">Reference proteome</keyword>
<evidence type="ECO:0000256" key="4">
    <source>
        <dbReference type="ARBA" id="ARBA00022840"/>
    </source>
</evidence>